<feature type="domain" description="ABC3 transporter permease C-terminal" evidence="7">
    <location>
        <begin position="668"/>
        <end position="780"/>
    </location>
</feature>
<organism evidence="9 10">
    <name type="scientific">Dinghuibacter silviterrae</name>
    <dbReference type="NCBI Taxonomy" id="1539049"/>
    <lineage>
        <taxon>Bacteria</taxon>
        <taxon>Pseudomonadati</taxon>
        <taxon>Bacteroidota</taxon>
        <taxon>Chitinophagia</taxon>
        <taxon>Chitinophagales</taxon>
        <taxon>Chitinophagaceae</taxon>
        <taxon>Dinghuibacter</taxon>
    </lineage>
</organism>
<keyword evidence="5 6" id="KW-0472">Membrane</keyword>
<keyword evidence="3 6" id="KW-0812">Transmembrane</keyword>
<dbReference type="InterPro" id="IPR025857">
    <property type="entry name" value="MacB_PCD"/>
</dbReference>
<proteinExistence type="predicted"/>
<feature type="transmembrane region" description="Helical" evidence="6">
    <location>
        <begin position="20"/>
        <end position="39"/>
    </location>
</feature>
<keyword evidence="10" id="KW-1185">Reference proteome</keyword>
<dbReference type="EMBL" id="SODV01000001">
    <property type="protein sequence ID" value="TDX01633.1"/>
    <property type="molecule type" value="Genomic_DNA"/>
</dbReference>
<evidence type="ECO:0000313" key="10">
    <source>
        <dbReference type="Proteomes" id="UP000294498"/>
    </source>
</evidence>
<dbReference type="RefSeq" id="WP_133994277.1">
    <property type="nucleotide sequence ID" value="NZ_SODV01000001.1"/>
</dbReference>
<evidence type="ECO:0000256" key="2">
    <source>
        <dbReference type="ARBA" id="ARBA00022475"/>
    </source>
</evidence>
<reference evidence="9 10" key="1">
    <citation type="submission" date="2019-03" db="EMBL/GenBank/DDBJ databases">
        <title>Genomic Encyclopedia of Type Strains, Phase IV (KMG-IV): sequencing the most valuable type-strain genomes for metagenomic binning, comparative biology and taxonomic classification.</title>
        <authorList>
            <person name="Goeker M."/>
        </authorList>
    </citation>
    <scope>NUCLEOTIDE SEQUENCE [LARGE SCALE GENOMIC DNA]</scope>
    <source>
        <strain evidence="9 10">DSM 100059</strain>
    </source>
</reference>
<comment type="subcellular location">
    <subcellularLocation>
        <location evidence="1">Cell membrane</location>
        <topology evidence="1">Multi-pass membrane protein</topology>
    </subcellularLocation>
</comment>
<feature type="domain" description="ABC3 transporter permease C-terminal" evidence="7">
    <location>
        <begin position="286"/>
        <end position="399"/>
    </location>
</feature>
<evidence type="ECO:0000259" key="7">
    <source>
        <dbReference type="Pfam" id="PF02687"/>
    </source>
</evidence>
<feature type="domain" description="MacB-like periplasmic core" evidence="8">
    <location>
        <begin position="20"/>
        <end position="235"/>
    </location>
</feature>
<dbReference type="GO" id="GO:0022857">
    <property type="term" value="F:transmembrane transporter activity"/>
    <property type="evidence" value="ECO:0007669"/>
    <property type="project" value="TreeGrafter"/>
</dbReference>
<dbReference type="InterPro" id="IPR050250">
    <property type="entry name" value="Macrolide_Exporter_MacB"/>
</dbReference>
<feature type="transmembrane region" description="Helical" evidence="6">
    <location>
        <begin position="421"/>
        <end position="444"/>
    </location>
</feature>
<evidence type="ECO:0000256" key="1">
    <source>
        <dbReference type="ARBA" id="ARBA00004651"/>
    </source>
</evidence>
<dbReference type="PANTHER" id="PTHR30572">
    <property type="entry name" value="MEMBRANE COMPONENT OF TRANSPORTER-RELATED"/>
    <property type="match status" value="1"/>
</dbReference>
<accession>A0A4V3GM17</accession>
<evidence type="ECO:0000256" key="3">
    <source>
        <dbReference type="ARBA" id="ARBA00022692"/>
    </source>
</evidence>
<comment type="caution">
    <text evidence="9">The sequence shown here is derived from an EMBL/GenBank/DDBJ whole genome shotgun (WGS) entry which is preliminary data.</text>
</comment>
<feature type="transmembrane region" description="Helical" evidence="6">
    <location>
        <begin position="708"/>
        <end position="732"/>
    </location>
</feature>
<evidence type="ECO:0000256" key="5">
    <source>
        <dbReference type="ARBA" id="ARBA00023136"/>
    </source>
</evidence>
<feature type="transmembrane region" description="Helical" evidence="6">
    <location>
        <begin position="752"/>
        <end position="769"/>
    </location>
</feature>
<dbReference type="PANTHER" id="PTHR30572:SF18">
    <property type="entry name" value="ABC-TYPE MACROLIDE FAMILY EXPORT SYSTEM PERMEASE COMPONENT 2"/>
    <property type="match status" value="1"/>
</dbReference>
<feature type="transmembrane region" description="Helical" evidence="6">
    <location>
        <begin position="377"/>
        <end position="401"/>
    </location>
</feature>
<dbReference type="OrthoDB" id="5933722at2"/>
<feature type="domain" description="MacB-like periplasmic core" evidence="8">
    <location>
        <begin position="438"/>
        <end position="632"/>
    </location>
</feature>
<dbReference type="InterPro" id="IPR003838">
    <property type="entry name" value="ABC3_permease_C"/>
</dbReference>
<feature type="transmembrane region" description="Helical" evidence="6">
    <location>
        <begin position="664"/>
        <end position="688"/>
    </location>
</feature>
<gene>
    <name evidence="9" type="ORF">EDB95_2674</name>
</gene>
<dbReference type="Pfam" id="PF02687">
    <property type="entry name" value="FtsX"/>
    <property type="match status" value="2"/>
</dbReference>
<sequence length="787" mass="86065">MLFSYIRIVIRNLRRQPLLSFIHIFGLGLSMSAGLMVLIRLQDDLGYDRFHPHPERTYRITSDYTQRGGEHWRMASTPLPLGPALLSDTAGIEAVATINPSFGGTTTIGSKQLSLSGAYTGPSFFAVFGFTLSSGDPVTALAQPHSIVLSQDAATRFFGQANPLGKVLTMTAGGSYIVTGVLKDPPGKSHLDFDAYVSETSIPPHAGDWFAFNAAYTYVVMKRPAETAALYADLATVSTMLNRMNAEGKTAFHWQRITAITPAPIGLDNNIGRGTSWAKVFFELGFAFLLLLAACFNYTNLTVARALTRAKEVGLRKIAGAHRHQVFVQYVTEAVVTALLALGFAWILLGFIITYAPFNDGYEFIPSSFAYNAQMGWWSLAFALGTGLLAGVSPAWILSAFKPLRVLKNLSTARIWGKVNLQKTLIVFQYTLSLVILIFLTAFYRQFSYMSSLDPGFRRDNTLVIPVDGPDASVLAQKIASLSGVQTVAALSGRFDDRSAERTFTGWLAGKEQTVNLHYYDADPAFLPAMHLDLVAGHNFLSEDTVEKFVLLNEKAVRALGFADPSKAVGQRLWVADSTPLIIQGVLKDFTYQNAAQPIAPLALRTRKGSYNYLYVRVDPVRRDAITARIAAAWGALLPAKSFSYTWLDEYMEAAYAQKATLSLLGYLAFMAASIATLGLLGLVMYTVEVRRKEISIRKVIGAEKRELVVLLSRGFVRLLVLSGLIAMPLGYTAGVFFRHLFPLQAPFGPGYAVACFFLLLVLGLATIGSQTYRAAGENPAGNLRAE</sequence>
<dbReference type="Proteomes" id="UP000294498">
    <property type="component" value="Unassembled WGS sequence"/>
</dbReference>
<evidence type="ECO:0000256" key="4">
    <source>
        <dbReference type="ARBA" id="ARBA00022989"/>
    </source>
</evidence>
<dbReference type="Pfam" id="PF12704">
    <property type="entry name" value="MacB_PCD"/>
    <property type="match status" value="2"/>
</dbReference>
<keyword evidence="4 6" id="KW-1133">Transmembrane helix</keyword>
<feature type="transmembrane region" description="Helical" evidence="6">
    <location>
        <begin position="280"/>
        <end position="299"/>
    </location>
</feature>
<keyword evidence="2" id="KW-1003">Cell membrane</keyword>
<protein>
    <submittedName>
        <fullName evidence="9">Putative ABC transport system permease protein</fullName>
    </submittedName>
</protein>
<name>A0A4V3GM17_9BACT</name>
<dbReference type="AlphaFoldDB" id="A0A4V3GM17"/>
<evidence type="ECO:0000259" key="8">
    <source>
        <dbReference type="Pfam" id="PF12704"/>
    </source>
</evidence>
<dbReference type="GO" id="GO:0005886">
    <property type="term" value="C:plasma membrane"/>
    <property type="evidence" value="ECO:0007669"/>
    <property type="project" value="UniProtKB-SubCell"/>
</dbReference>
<evidence type="ECO:0000313" key="9">
    <source>
        <dbReference type="EMBL" id="TDX01633.1"/>
    </source>
</evidence>
<evidence type="ECO:0000256" key="6">
    <source>
        <dbReference type="SAM" id="Phobius"/>
    </source>
</evidence>
<feature type="transmembrane region" description="Helical" evidence="6">
    <location>
        <begin position="334"/>
        <end position="356"/>
    </location>
</feature>